<evidence type="ECO:0000313" key="2">
    <source>
        <dbReference type="Proteomes" id="UP000702544"/>
    </source>
</evidence>
<organism evidence="1 2">
    <name type="scientific">Candidatus Kutchimonas denitrificans</name>
    <dbReference type="NCBI Taxonomy" id="3056748"/>
    <lineage>
        <taxon>Bacteria</taxon>
        <taxon>Pseudomonadati</taxon>
        <taxon>Gemmatimonadota</taxon>
        <taxon>Gemmatimonadia</taxon>
        <taxon>Candidatus Palauibacterales</taxon>
        <taxon>Candidatus Palauibacteraceae</taxon>
        <taxon>Candidatus Kutchimonas</taxon>
    </lineage>
</organism>
<protein>
    <submittedName>
        <fullName evidence="1">Uncharacterized protein</fullName>
    </submittedName>
</protein>
<proteinExistence type="predicted"/>
<dbReference type="AlphaFoldDB" id="A0AAE4Z9I1"/>
<sequence>MTTSADHDIDLRNWRLGHWFYALLYALAPKRVLHGITVASSRIGTHDVEDSFRKVDAALTTIARFDPPRYAHLKRDMPKIWIGPIPDYARGQWIDELRLCMLRDSFVGDEKVSVSYVAALLVHEATHARVRRRGIAFDEAIRPRVERACIRAQLAFVRTHPEGVPLIPIFEENLRRADSWWSDGRLRSVQLRALKQLGAPRRLRWLINRVSRNGA</sequence>
<evidence type="ECO:0000313" key="1">
    <source>
        <dbReference type="EMBL" id="NIR76133.1"/>
    </source>
</evidence>
<comment type="caution">
    <text evidence="1">The sequence shown here is derived from an EMBL/GenBank/DDBJ whole genome shotgun (WGS) entry which is preliminary data.</text>
</comment>
<reference evidence="1 2" key="1">
    <citation type="submission" date="2020-01" db="EMBL/GenBank/DDBJ databases">
        <title>Genomes assembled from Gulf of Kutch pelagic sediment metagenomes.</title>
        <authorList>
            <person name="Chandrashekar M."/>
            <person name="Mahajan M.S."/>
            <person name="Dave K.J."/>
            <person name="Vatsa P."/>
            <person name="Nathani N.M."/>
        </authorList>
    </citation>
    <scope>NUCLEOTIDE SEQUENCE [LARGE SCALE GENOMIC DNA]</scope>
    <source>
        <strain evidence="1">KS3-K002</strain>
    </source>
</reference>
<dbReference type="EMBL" id="JAACAK010000113">
    <property type="protein sequence ID" value="NIR76133.1"/>
    <property type="molecule type" value="Genomic_DNA"/>
</dbReference>
<dbReference type="Proteomes" id="UP000702544">
    <property type="component" value="Unassembled WGS sequence"/>
</dbReference>
<name>A0AAE4Z9I1_9BACT</name>
<gene>
    <name evidence="1" type="ORF">GWO12_13640</name>
</gene>
<accession>A0AAE4Z9I1</accession>